<name>A0A090GEJ5_MESPL</name>
<dbReference type="EMBL" id="CCNE01000023">
    <property type="protein sequence ID" value="CDX59049.1"/>
    <property type="molecule type" value="Genomic_DNA"/>
</dbReference>
<sequence>MRRGSGKATQFNDRKKAGGTMHVAQKCAAVLGQRHASKKTQARRTATRSAAGLSLEFPALLVAVQR</sequence>
<reference evidence="4 5" key="1">
    <citation type="submission" date="2014-08" db="EMBL/GenBank/DDBJ databases">
        <authorList>
            <person name="Moulin Lionel"/>
        </authorList>
    </citation>
    <scope>NUCLEOTIDE SEQUENCE [LARGE SCALE GENOMIC DNA]</scope>
</reference>
<evidence type="ECO:0000313" key="5">
    <source>
        <dbReference type="Proteomes" id="UP000046373"/>
    </source>
</evidence>
<accession>A0A090GEJ5</accession>
<evidence type="ECO:0000313" key="3">
    <source>
        <dbReference type="EMBL" id="CDX59049.1"/>
    </source>
</evidence>
<dbReference type="AlphaFoldDB" id="A0A090GEJ5"/>
<feature type="region of interest" description="Disordered" evidence="1">
    <location>
        <begin position="1"/>
        <end position="20"/>
    </location>
</feature>
<protein>
    <submittedName>
        <fullName evidence="3">Uncharacterized protein</fullName>
    </submittedName>
</protein>
<gene>
    <name evidence="3" type="ORF">MPL3365_30443</name>
    <name evidence="2" type="ORF">MPLDJ20_120501</name>
</gene>
<evidence type="ECO:0000313" key="2">
    <source>
        <dbReference type="EMBL" id="CDX29395.1"/>
    </source>
</evidence>
<dbReference type="Proteomes" id="UP000046122">
    <property type="component" value="Unassembled WGS sequence"/>
</dbReference>
<dbReference type="EMBL" id="CCNB01000004">
    <property type="protein sequence ID" value="CDX29395.1"/>
    <property type="molecule type" value="Genomic_DNA"/>
</dbReference>
<organism evidence="3 4">
    <name type="scientific">Mesorhizobium plurifarium</name>
    <dbReference type="NCBI Taxonomy" id="69974"/>
    <lineage>
        <taxon>Bacteria</taxon>
        <taxon>Pseudomonadati</taxon>
        <taxon>Pseudomonadota</taxon>
        <taxon>Alphaproteobacteria</taxon>
        <taxon>Hyphomicrobiales</taxon>
        <taxon>Phyllobacteriaceae</taxon>
        <taxon>Mesorhizobium</taxon>
    </lineage>
</organism>
<evidence type="ECO:0000313" key="4">
    <source>
        <dbReference type="Proteomes" id="UP000046122"/>
    </source>
</evidence>
<proteinExistence type="predicted"/>
<evidence type="ECO:0000256" key="1">
    <source>
        <dbReference type="SAM" id="MobiDB-lite"/>
    </source>
</evidence>
<dbReference type="Proteomes" id="UP000046373">
    <property type="component" value="Unassembled WGS sequence"/>
</dbReference>